<dbReference type="EMBL" id="PYGF01000002">
    <property type="protein sequence ID" value="PSL06385.1"/>
    <property type="molecule type" value="Genomic_DNA"/>
</dbReference>
<dbReference type="AlphaFoldDB" id="A0A2P8EAA0"/>
<dbReference type="PANTHER" id="PTHR43133">
    <property type="entry name" value="RNA POLYMERASE ECF-TYPE SIGMA FACTO"/>
    <property type="match status" value="1"/>
</dbReference>
<evidence type="ECO:0000256" key="4">
    <source>
        <dbReference type="ARBA" id="ARBA00023163"/>
    </source>
</evidence>
<dbReference type="InterPro" id="IPR007627">
    <property type="entry name" value="RNA_pol_sigma70_r2"/>
</dbReference>
<accession>A0A2P8EAA0</accession>
<dbReference type="SUPFAM" id="SSF88946">
    <property type="entry name" value="Sigma2 domain of RNA polymerase sigma factors"/>
    <property type="match status" value="1"/>
</dbReference>
<feature type="domain" description="RNA polymerase sigma-70 region 2" evidence="5">
    <location>
        <begin position="28"/>
        <end position="93"/>
    </location>
</feature>
<keyword evidence="3" id="KW-0731">Sigma factor</keyword>
<gene>
    <name evidence="7" type="ORF">CLV48_102201</name>
</gene>
<dbReference type="Pfam" id="PF04542">
    <property type="entry name" value="Sigma70_r2"/>
    <property type="match status" value="1"/>
</dbReference>
<dbReference type="Pfam" id="PF08281">
    <property type="entry name" value="Sigma70_r4_2"/>
    <property type="match status" value="1"/>
</dbReference>
<name>A0A2P8EAA0_9BACT</name>
<dbReference type="Gene3D" id="1.10.10.10">
    <property type="entry name" value="Winged helix-like DNA-binding domain superfamily/Winged helix DNA-binding domain"/>
    <property type="match status" value="1"/>
</dbReference>
<dbReference type="CDD" id="cd06171">
    <property type="entry name" value="Sigma70_r4"/>
    <property type="match status" value="1"/>
</dbReference>
<evidence type="ECO:0000259" key="6">
    <source>
        <dbReference type="Pfam" id="PF08281"/>
    </source>
</evidence>
<dbReference type="Proteomes" id="UP000240708">
    <property type="component" value="Unassembled WGS sequence"/>
</dbReference>
<reference evidence="7 8" key="1">
    <citation type="submission" date="2018-03" db="EMBL/GenBank/DDBJ databases">
        <title>Genomic Encyclopedia of Archaeal and Bacterial Type Strains, Phase II (KMG-II): from individual species to whole genera.</title>
        <authorList>
            <person name="Goeker M."/>
        </authorList>
    </citation>
    <scope>NUCLEOTIDE SEQUENCE [LARGE SCALE GENOMIC DNA]</scope>
    <source>
        <strain evidence="7 8">DSM 28057</strain>
    </source>
</reference>
<dbReference type="GO" id="GO:0003677">
    <property type="term" value="F:DNA binding"/>
    <property type="evidence" value="ECO:0007669"/>
    <property type="project" value="InterPro"/>
</dbReference>
<feature type="domain" description="RNA polymerase sigma factor 70 region 4 type 2" evidence="6">
    <location>
        <begin position="123"/>
        <end position="171"/>
    </location>
</feature>
<dbReference type="InterPro" id="IPR013249">
    <property type="entry name" value="RNA_pol_sigma70_r4_t2"/>
</dbReference>
<dbReference type="RefSeq" id="WP_106566320.1">
    <property type="nucleotide sequence ID" value="NZ_PYGF01000002.1"/>
</dbReference>
<comment type="caution">
    <text evidence="7">The sequence shown here is derived from an EMBL/GenBank/DDBJ whole genome shotgun (WGS) entry which is preliminary data.</text>
</comment>
<dbReference type="GO" id="GO:0006352">
    <property type="term" value="P:DNA-templated transcription initiation"/>
    <property type="evidence" value="ECO:0007669"/>
    <property type="project" value="InterPro"/>
</dbReference>
<dbReference type="GO" id="GO:0016987">
    <property type="term" value="F:sigma factor activity"/>
    <property type="evidence" value="ECO:0007669"/>
    <property type="project" value="UniProtKB-KW"/>
</dbReference>
<evidence type="ECO:0000256" key="2">
    <source>
        <dbReference type="ARBA" id="ARBA00023015"/>
    </source>
</evidence>
<dbReference type="InterPro" id="IPR013325">
    <property type="entry name" value="RNA_pol_sigma_r2"/>
</dbReference>
<sequence length="190" mass="22124">MLFRKTFTTEQEIIKACLKNDRKAQEQLYHTYSRKFLAICIRYVKDRELAEDVLMEGFMKIFEKLPQFESKGSFEGWMKRIMVTQALLTLRNSRHLNMEVVQVESHLEVEDAGYELNHLETSDLMDLIKGLPVGYRTVFNLYAVEGYSHAEIGDLLGITESTSKSQLNRARNVLKQKIADLQTKERRING</sequence>
<evidence type="ECO:0000259" key="5">
    <source>
        <dbReference type="Pfam" id="PF04542"/>
    </source>
</evidence>
<evidence type="ECO:0000313" key="8">
    <source>
        <dbReference type="Proteomes" id="UP000240708"/>
    </source>
</evidence>
<organism evidence="7 8">
    <name type="scientific">Cecembia rubra</name>
    <dbReference type="NCBI Taxonomy" id="1485585"/>
    <lineage>
        <taxon>Bacteria</taxon>
        <taxon>Pseudomonadati</taxon>
        <taxon>Bacteroidota</taxon>
        <taxon>Cytophagia</taxon>
        <taxon>Cytophagales</taxon>
        <taxon>Cyclobacteriaceae</taxon>
        <taxon>Cecembia</taxon>
    </lineage>
</organism>
<proteinExistence type="inferred from homology"/>
<evidence type="ECO:0000313" key="7">
    <source>
        <dbReference type="EMBL" id="PSL06385.1"/>
    </source>
</evidence>
<dbReference type="PANTHER" id="PTHR43133:SF46">
    <property type="entry name" value="RNA POLYMERASE SIGMA-70 FACTOR ECF SUBFAMILY"/>
    <property type="match status" value="1"/>
</dbReference>
<dbReference type="SUPFAM" id="SSF88659">
    <property type="entry name" value="Sigma3 and sigma4 domains of RNA polymerase sigma factors"/>
    <property type="match status" value="1"/>
</dbReference>
<dbReference type="InterPro" id="IPR036388">
    <property type="entry name" value="WH-like_DNA-bd_sf"/>
</dbReference>
<dbReference type="InterPro" id="IPR013324">
    <property type="entry name" value="RNA_pol_sigma_r3/r4-like"/>
</dbReference>
<comment type="similarity">
    <text evidence="1">Belongs to the sigma-70 factor family. ECF subfamily.</text>
</comment>
<dbReference type="InterPro" id="IPR039425">
    <property type="entry name" value="RNA_pol_sigma-70-like"/>
</dbReference>
<evidence type="ECO:0000256" key="3">
    <source>
        <dbReference type="ARBA" id="ARBA00023082"/>
    </source>
</evidence>
<keyword evidence="8" id="KW-1185">Reference proteome</keyword>
<evidence type="ECO:0000256" key="1">
    <source>
        <dbReference type="ARBA" id="ARBA00010641"/>
    </source>
</evidence>
<dbReference type="NCBIfam" id="TIGR02937">
    <property type="entry name" value="sigma70-ECF"/>
    <property type="match status" value="1"/>
</dbReference>
<dbReference type="InterPro" id="IPR014284">
    <property type="entry name" value="RNA_pol_sigma-70_dom"/>
</dbReference>
<dbReference type="Gene3D" id="1.10.1740.10">
    <property type="match status" value="1"/>
</dbReference>
<keyword evidence="2" id="KW-0805">Transcription regulation</keyword>
<protein>
    <submittedName>
        <fullName evidence="7">RNA polymerase sigma-70 factor (ECF subfamily)</fullName>
    </submittedName>
</protein>
<keyword evidence="4" id="KW-0804">Transcription</keyword>
<dbReference type="OrthoDB" id="941544at2"/>